<evidence type="ECO:0000256" key="4">
    <source>
        <dbReference type="ARBA" id="ARBA00022692"/>
    </source>
</evidence>
<feature type="transmembrane region" description="Helical" evidence="7">
    <location>
        <begin position="94"/>
        <end position="113"/>
    </location>
</feature>
<evidence type="ECO:0000256" key="1">
    <source>
        <dbReference type="ARBA" id="ARBA00004651"/>
    </source>
</evidence>
<feature type="transmembrane region" description="Helical" evidence="7">
    <location>
        <begin position="261"/>
        <end position="282"/>
    </location>
</feature>
<evidence type="ECO:0000256" key="3">
    <source>
        <dbReference type="ARBA" id="ARBA00022475"/>
    </source>
</evidence>
<keyword evidence="10" id="KW-1185">Reference proteome</keyword>
<organism evidence="9 10">
    <name type="scientific">Xylanimonas protaetiae</name>
    <dbReference type="NCBI Taxonomy" id="2509457"/>
    <lineage>
        <taxon>Bacteria</taxon>
        <taxon>Bacillati</taxon>
        <taxon>Actinomycetota</taxon>
        <taxon>Actinomycetes</taxon>
        <taxon>Micrococcales</taxon>
        <taxon>Promicromonosporaceae</taxon>
        <taxon>Xylanimonas</taxon>
    </lineage>
</organism>
<keyword evidence="6 7" id="KW-0472">Membrane</keyword>
<evidence type="ECO:0000256" key="6">
    <source>
        <dbReference type="ARBA" id="ARBA00023136"/>
    </source>
</evidence>
<evidence type="ECO:0000259" key="8">
    <source>
        <dbReference type="PROSITE" id="PS50928"/>
    </source>
</evidence>
<dbReference type="InterPro" id="IPR035906">
    <property type="entry name" value="MetI-like_sf"/>
</dbReference>
<keyword evidence="2 7" id="KW-0813">Transport</keyword>
<evidence type="ECO:0000256" key="2">
    <source>
        <dbReference type="ARBA" id="ARBA00022448"/>
    </source>
</evidence>
<dbReference type="PANTHER" id="PTHR32243:SF18">
    <property type="entry name" value="INNER MEMBRANE ABC TRANSPORTER PERMEASE PROTEIN YCJP"/>
    <property type="match status" value="1"/>
</dbReference>
<dbReference type="Proteomes" id="UP000292118">
    <property type="component" value="Chromosome"/>
</dbReference>
<accession>A0A4P6F4A1</accession>
<dbReference type="EMBL" id="CP035493">
    <property type="protein sequence ID" value="QAY70750.1"/>
    <property type="molecule type" value="Genomic_DNA"/>
</dbReference>
<dbReference type="RefSeq" id="WP_129188801.1">
    <property type="nucleotide sequence ID" value="NZ_CP035493.1"/>
</dbReference>
<feature type="transmembrane region" description="Helical" evidence="7">
    <location>
        <begin position="202"/>
        <end position="227"/>
    </location>
</feature>
<dbReference type="Pfam" id="PF00528">
    <property type="entry name" value="BPD_transp_1"/>
    <property type="match status" value="1"/>
</dbReference>
<dbReference type="SUPFAM" id="SSF161098">
    <property type="entry name" value="MetI-like"/>
    <property type="match status" value="1"/>
</dbReference>
<evidence type="ECO:0000313" key="10">
    <source>
        <dbReference type="Proteomes" id="UP000292118"/>
    </source>
</evidence>
<dbReference type="OrthoDB" id="9794684at2"/>
<keyword evidence="3" id="KW-1003">Cell membrane</keyword>
<feature type="transmembrane region" description="Helical" evidence="7">
    <location>
        <begin position="125"/>
        <end position="152"/>
    </location>
</feature>
<dbReference type="KEGG" id="xya:ET471_12570"/>
<reference evidence="9 10" key="1">
    <citation type="submission" date="2019-01" db="EMBL/GenBank/DDBJ databases">
        <title>Genome sequencing of strain FW10M-9.</title>
        <authorList>
            <person name="Heo J."/>
            <person name="Kim S.-J."/>
            <person name="Kim J.-S."/>
            <person name="Hong S.-B."/>
            <person name="Kwon S.-W."/>
        </authorList>
    </citation>
    <scope>NUCLEOTIDE SEQUENCE [LARGE SCALE GENOMIC DNA]</scope>
    <source>
        <strain evidence="9 10">FW10M-9</strain>
    </source>
</reference>
<feature type="domain" description="ABC transmembrane type-1" evidence="8">
    <location>
        <begin position="90"/>
        <end position="282"/>
    </location>
</feature>
<feature type="transmembrane region" description="Helical" evidence="7">
    <location>
        <begin position="158"/>
        <end position="181"/>
    </location>
</feature>
<dbReference type="PROSITE" id="PS50928">
    <property type="entry name" value="ABC_TM1"/>
    <property type="match status" value="1"/>
</dbReference>
<keyword evidence="5 7" id="KW-1133">Transmembrane helix</keyword>
<feature type="transmembrane region" description="Helical" evidence="7">
    <location>
        <begin position="27"/>
        <end position="49"/>
    </location>
</feature>
<gene>
    <name evidence="9" type="ORF">ET471_12570</name>
</gene>
<proteinExistence type="inferred from homology"/>
<dbReference type="PANTHER" id="PTHR32243">
    <property type="entry name" value="MALTOSE TRANSPORT SYSTEM PERMEASE-RELATED"/>
    <property type="match status" value="1"/>
</dbReference>
<protein>
    <submittedName>
        <fullName evidence="9">Carbohydrate ABC transporter permease</fullName>
    </submittedName>
</protein>
<dbReference type="Gene3D" id="1.10.3720.10">
    <property type="entry name" value="MetI-like"/>
    <property type="match status" value="1"/>
</dbReference>
<evidence type="ECO:0000256" key="7">
    <source>
        <dbReference type="RuleBase" id="RU363032"/>
    </source>
</evidence>
<evidence type="ECO:0000313" key="9">
    <source>
        <dbReference type="EMBL" id="QAY70750.1"/>
    </source>
</evidence>
<keyword evidence="4 7" id="KW-0812">Transmembrane</keyword>
<sequence>MSTSTMPATAAGTVVDTHRARANRRRVLTWGKAVVLLLVMLVINMPLILTAVNSFRPRLDIMAGSTLMPERVTLDNYRAVIGTTHYPEWFLNSVWVSLVATAVVLVASGLAGYSLSRYRTRVNSVYSNMLMVFQLFPLVLSIVGLMVLFVSVGLTKTFVPAIVLYIVMALPFCTWMFKGFFDSIPRELEEAARVDGCSSFRAMISVVVPLAGPGAAAVAIYAFLLAYNEYMVASAFLKNPASLNTISIGLRSFFQQNTTEWGQMLAASTLAVLPPLVLFLLVQKWMIRGMAAGAVKG</sequence>
<dbReference type="GO" id="GO:0005886">
    <property type="term" value="C:plasma membrane"/>
    <property type="evidence" value="ECO:0007669"/>
    <property type="project" value="UniProtKB-SubCell"/>
</dbReference>
<dbReference type="AlphaFoldDB" id="A0A4P6F4A1"/>
<name>A0A4P6F4A1_9MICO</name>
<evidence type="ECO:0000256" key="5">
    <source>
        <dbReference type="ARBA" id="ARBA00022989"/>
    </source>
</evidence>
<dbReference type="InterPro" id="IPR000515">
    <property type="entry name" value="MetI-like"/>
</dbReference>
<dbReference type="CDD" id="cd06261">
    <property type="entry name" value="TM_PBP2"/>
    <property type="match status" value="1"/>
</dbReference>
<comment type="subcellular location">
    <subcellularLocation>
        <location evidence="1 7">Cell membrane</location>
        <topology evidence="1 7">Multi-pass membrane protein</topology>
    </subcellularLocation>
</comment>
<comment type="similarity">
    <text evidence="7">Belongs to the binding-protein-dependent transport system permease family.</text>
</comment>
<dbReference type="GO" id="GO:0055085">
    <property type="term" value="P:transmembrane transport"/>
    <property type="evidence" value="ECO:0007669"/>
    <property type="project" value="InterPro"/>
</dbReference>
<dbReference type="InterPro" id="IPR050901">
    <property type="entry name" value="BP-dep_ABC_trans_perm"/>
</dbReference>